<dbReference type="CDD" id="cd03250">
    <property type="entry name" value="ABCC_MRP_domain1"/>
    <property type="match status" value="1"/>
</dbReference>
<evidence type="ECO:0000256" key="7">
    <source>
        <dbReference type="ARBA" id="ARBA00023136"/>
    </source>
</evidence>
<evidence type="ECO:0000256" key="8">
    <source>
        <dbReference type="SAM" id="MobiDB-lite"/>
    </source>
</evidence>
<feature type="domain" description="ABC transporter" evidence="10">
    <location>
        <begin position="476"/>
        <end position="729"/>
    </location>
</feature>
<dbReference type="RefSeq" id="XP_013261087.1">
    <property type="nucleotide sequence ID" value="XM_013405633.1"/>
</dbReference>
<dbReference type="GO" id="GO:0016887">
    <property type="term" value="F:ATP hydrolysis activity"/>
    <property type="evidence" value="ECO:0007669"/>
    <property type="project" value="InterPro"/>
</dbReference>
<dbReference type="InterPro" id="IPR044726">
    <property type="entry name" value="ABCC_6TM_D2"/>
</dbReference>
<dbReference type="OrthoDB" id="6500128at2759"/>
<dbReference type="Pfam" id="PF00664">
    <property type="entry name" value="ABC_membrane"/>
    <property type="match status" value="1"/>
</dbReference>
<dbReference type="PROSITE" id="PS50893">
    <property type="entry name" value="ABC_TRANSPORTER_2"/>
    <property type="match status" value="2"/>
</dbReference>
<evidence type="ECO:0000256" key="9">
    <source>
        <dbReference type="SAM" id="Phobius"/>
    </source>
</evidence>
<dbReference type="PROSITE" id="PS00211">
    <property type="entry name" value="ABC_TRANSPORTER_1"/>
    <property type="match status" value="2"/>
</dbReference>
<dbReference type="SUPFAM" id="SSF52540">
    <property type="entry name" value="P-loop containing nucleoside triphosphate hydrolases"/>
    <property type="match status" value="2"/>
</dbReference>
<feature type="region of interest" description="Disordered" evidence="8">
    <location>
        <begin position="208"/>
        <end position="244"/>
    </location>
</feature>
<dbReference type="EMBL" id="AMGV01000004">
    <property type="protein sequence ID" value="KEF58497.1"/>
    <property type="molecule type" value="Genomic_DNA"/>
</dbReference>
<dbReference type="SUPFAM" id="SSF90123">
    <property type="entry name" value="ABC transporter transmembrane region"/>
    <property type="match status" value="1"/>
</dbReference>
<keyword evidence="2" id="KW-0813">Transport</keyword>
<feature type="transmembrane region" description="Helical" evidence="9">
    <location>
        <begin position="310"/>
        <end position="334"/>
    </location>
</feature>
<protein>
    <submittedName>
        <fullName evidence="12">Uncharacterized protein</fullName>
    </submittedName>
</protein>
<evidence type="ECO:0000256" key="2">
    <source>
        <dbReference type="ARBA" id="ARBA00022448"/>
    </source>
</evidence>
<dbReference type="InterPro" id="IPR003439">
    <property type="entry name" value="ABC_transporter-like_ATP-bd"/>
</dbReference>
<feature type="domain" description="ABC transporter" evidence="10">
    <location>
        <begin position="1"/>
        <end position="202"/>
    </location>
</feature>
<dbReference type="GO" id="GO:0016020">
    <property type="term" value="C:membrane"/>
    <property type="evidence" value="ECO:0007669"/>
    <property type="project" value="UniProtKB-SubCell"/>
</dbReference>
<dbReference type="STRING" id="1182545.A0A072PFE7"/>
<dbReference type="InterPro" id="IPR011527">
    <property type="entry name" value="ABC1_TM_dom"/>
</dbReference>
<organism evidence="12 13">
    <name type="scientific">Exophiala aquamarina CBS 119918</name>
    <dbReference type="NCBI Taxonomy" id="1182545"/>
    <lineage>
        <taxon>Eukaryota</taxon>
        <taxon>Fungi</taxon>
        <taxon>Dikarya</taxon>
        <taxon>Ascomycota</taxon>
        <taxon>Pezizomycotina</taxon>
        <taxon>Eurotiomycetes</taxon>
        <taxon>Chaetothyriomycetidae</taxon>
        <taxon>Chaetothyriales</taxon>
        <taxon>Herpotrichiellaceae</taxon>
        <taxon>Exophiala</taxon>
    </lineage>
</organism>
<keyword evidence="5" id="KW-0067">ATP-binding</keyword>
<comment type="subcellular location">
    <subcellularLocation>
        <location evidence="1">Membrane</location>
        <topology evidence="1">Multi-pass membrane protein</topology>
    </subcellularLocation>
</comment>
<dbReference type="PANTHER" id="PTHR24223:SF269">
    <property type="entry name" value="ABC MULTIDRUG TRANSPORTER (EUROFUNG)-RELATED"/>
    <property type="match status" value="1"/>
</dbReference>
<gene>
    <name evidence="12" type="ORF">A1O9_06423</name>
</gene>
<dbReference type="Gene3D" id="3.40.50.300">
    <property type="entry name" value="P-loop containing nucleotide triphosphate hydrolases"/>
    <property type="match status" value="2"/>
</dbReference>
<dbReference type="PANTHER" id="PTHR24223">
    <property type="entry name" value="ATP-BINDING CASSETTE SUB-FAMILY C"/>
    <property type="match status" value="1"/>
</dbReference>
<keyword evidence="13" id="KW-1185">Reference proteome</keyword>
<evidence type="ECO:0000256" key="3">
    <source>
        <dbReference type="ARBA" id="ARBA00022692"/>
    </source>
</evidence>
<dbReference type="InterPro" id="IPR017871">
    <property type="entry name" value="ABC_transporter-like_CS"/>
</dbReference>
<dbReference type="SMART" id="SM00382">
    <property type="entry name" value="AAA"/>
    <property type="match status" value="2"/>
</dbReference>
<dbReference type="InterPro" id="IPR003593">
    <property type="entry name" value="AAA+_ATPase"/>
</dbReference>
<dbReference type="InterPro" id="IPR027417">
    <property type="entry name" value="P-loop_NTPase"/>
</dbReference>
<dbReference type="InterPro" id="IPR050173">
    <property type="entry name" value="ABC_transporter_C-like"/>
</dbReference>
<dbReference type="PROSITE" id="PS50929">
    <property type="entry name" value="ABC_TM1F"/>
    <property type="match status" value="1"/>
</dbReference>
<evidence type="ECO:0000256" key="5">
    <source>
        <dbReference type="ARBA" id="ARBA00022840"/>
    </source>
</evidence>
<evidence type="ECO:0000259" key="11">
    <source>
        <dbReference type="PROSITE" id="PS50929"/>
    </source>
</evidence>
<feature type="domain" description="ABC transmembrane type-1" evidence="11">
    <location>
        <begin position="286"/>
        <end position="553"/>
    </location>
</feature>
<keyword evidence="4" id="KW-0547">Nucleotide-binding</keyword>
<evidence type="ECO:0000313" key="12">
    <source>
        <dbReference type="EMBL" id="KEF58497.1"/>
    </source>
</evidence>
<reference evidence="12 13" key="1">
    <citation type="submission" date="2013-03" db="EMBL/GenBank/DDBJ databases">
        <title>The Genome Sequence of Exophiala aquamarina CBS 119918.</title>
        <authorList>
            <consortium name="The Broad Institute Genomics Platform"/>
            <person name="Cuomo C."/>
            <person name="de Hoog S."/>
            <person name="Gorbushina A."/>
            <person name="Walker B."/>
            <person name="Young S.K."/>
            <person name="Zeng Q."/>
            <person name="Gargeya S."/>
            <person name="Fitzgerald M."/>
            <person name="Haas B."/>
            <person name="Abouelleil A."/>
            <person name="Allen A.W."/>
            <person name="Alvarado L."/>
            <person name="Arachchi H.M."/>
            <person name="Berlin A.M."/>
            <person name="Chapman S.B."/>
            <person name="Gainer-Dewar J."/>
            <person name="Goldberg J."/>
            <person name="Griggs A."/>
            <person name="Gujja S."/>
            <person name="Hansen M."/>
            <person name="Howarth C."/>
            <person name="Imamovic A."/>
            <person name="Ireland A."/>
            <person name="Larimer J."/>
            <person name="McCowan C."/>
            <person name="Murphy C."/>
            <person name="Pearson M."/>
            <person name="Poon T.W."/>
            <person name="Priest M."/>
            <person name="Roberts A."/>
            <person name="Saif S."/>
            <person name="Shea T."/>
            <person name="Sisk P."/>
            <person name="Sykes S."/>
            <person name="Wortman J."/>
            <person name="Nusbaum C."/>
            <person name="Birren B."/>
        </authorList>
    </citation>
    <scope>NUCLEOTIDE SEQUENCE [LARGE SCALE GENOMIC DNA]</scope>
    <source>
        <strain evidence="12 13">CBS 119918</strain>
    </source>
</reference>
<feature type="transmembrane region" description="Helical" evidence="9">
    <location>
        <begin position="495"/>
        <end position="518"/>
    </location>
</feature>
<dbReference type="GO" id="GO:0140359">
    <property type="term" value="F:ABC-type transporter activity"/>
    <property type="evidence" value="ECO:0007669"/>
    <property type="project" value="InterPro"/>
</dbReference>
<dbReference type="CDD" id="cd18580">
    <property type="entry name" value="ABC_6TM_ABCC_D2"/>
    <property type="match status" value="1"/>
</dbReference>
<evidence type="ECO:0000259" key="10">
    <source>
        <dbReference type="PROSITE" id="PS50893"/>
    </source>
</evidence>
<keyword evidence="6 9" id="KW-1133">Transmembrane helix</keyword>
<accession>A0A072PFE7</accession>
<dbReference type="VEuPathDB" id="FungiDB:A1O9_06423"/>
<dbReference type="HOGENOM" id="CLU_000604_27_9_1"/>
<evidence type="ECO:0000313" key="13">
    <source>
        <dbReference type="Proteomes" id="UP000027920"/>
    </source>
</evidence>
<dbReference type="GeneID" id="25281340"/>
<evidence type="ECO:0000256" key="1">
    <source>
        <dbReference type="ARBA" id="ARBA00004141"/>
    </source>
</evidence>
<dbReference type="Gene3D" id="1.20.1560.10">
    <property type="entry name" value="ABC transporter type 1, transmembrane domain"/>
    <property type="match status" value="1"/>
</dbReference>
<dbReference type="InterPro" id="IPR036640">
    <property type="entry name" value="ABC1_TM_sf"/>
</dbReference>
<keyword evidence="3 9" id="KW-0812">Transmembrane</keyword>
<evidence type="ECO:0000256" key="6">
    <source>
        <dbReference type="ARBA" id="ARBA00022989"/>
    </source>
</evidence>
<dbReference type="Pfam" id="PF00005">
    <property type="entry name" value="ABC_tran"/>
    <property type="match status" value="2"/>
</dbReference>
<name>A0A072PFE7_9EURO</name>
<keyword evidence="7 9" id="KW-0472">Membrane</keyword>
<sequence>MIIGPVGCGKSTLIKSILSETHLSQGFLYLRTKSIAFADQEPWIQNGTIRDAIRGLESWENQPLDNQWYQKVIAGCGLLEDLKFLAKGDLTFIGSKGISLSGGQKQRIALARALYARPEMLLLDDVFSGLDNDTEDHIFRQLFGHSGLVRSENITVVVVTHATHRLPYADLIVSLDRNGRVAEQGNYNILTRTGGYVQSLDIKLKEQRQDTTQAATPEDVHTPKVNTASEVANSQSNDDDADRQDLLRRTGDWSAYRYWFQSAGYISSSLSFLEASLWMGAVQTPGILVKIFSNGNSLETTASSARSTTFIAVFGVTTAVAALSLIAIVWQVFLDMVPRSSRNLHLNLLQTVLDAPLSFFTHTDIGTITNRFSQDMGLIDAELPYSYADFVLSLVSCIAGLGLMSSSGSGYFAAIIPVLIFVLYMVQRYYLRTSRQMRLLDLEQKAPLYTMFAETAAGVPTIRAFGWTEKFEERNLTLLDRSQRPFYLMMCIQRWLALVLDMIVVILVTVLVVVIISQRSSIEPGLAGIGLLSTVGLSSSLTTLVRMWSALETSIGAICRLREFLQTTNSEHEPQEVASVRSDWPENGETVATLRNLPIEMTYSSQLYLDARYGRLSKKKGGLDAIMSPDFLSHGQRQLFCLARAMLRESKVLILDEVSANLDVKTDELMQKVIREHFHSCTIIAVAHRLHTIDDGDRVVVLSHGEIAEMDDPRVLLNTSGSRFKELYDKY</sequence>
<proteinExistence type="predicted"/>
<comment type="caution">
    <text evidence="12">The sequence shown here is derived from an EMBL/GenBank/DDBJ whole genome shotgun (WGS) entry which is preliminary data.</text>
</comment>
<evidence type="ECO:0000256" key="4">
    <source>
        <dbReference type="ARBA" id="ARBA00022741"/>
    </source>
</evidence>
<feature type="transmembrane region" description="Helical" evidence="9">
    <location>
        <begin position="410"/>
        <end position="431"/>
    </location>
</feature>
<dbReference type="FunFam" id="1.20.1560.10:FF:000066">
    <property type="entry name" value="ABC multidrug transporter (Eurofung)"/>
    <property type="match status" value="1"/>
</dbReference>
<dbReference type="Proteomes" id="UP000027920">
    <property type="component" value="Unassembled WGS sequence"/>
</dbReference>
<dbReference type="AlphaFoldDB" id="A0A072PFE7"/>
<feature type="transmembrane region" description="Helical" evidence="9">
    <location>
        <begin position="385"/>
        <end position="404"/>
    </location>
</feature>
<dbReference type="GO" id="GO:0005524">
    <property type="term" value="F:ATP binding"/>
    <property type="evidence" value="ECO:0007669"/>
    <property type="project" value="UniProtKB-KW"/>
</dbReference>